<accession>A0A6M9Z7A6</accession>
<proteinExistence type="predicted"/>
<protein>
    <recommendedName>
        <fullName evidence="2">Maturation protein</fullName>
    </recommendedName>
</protein>
<reference evidence="1" key="1">
    <citation type="submission" date="2020-01" db="EMBL/GenBank/DDBJ databases">
        <title>Viral genomes from wild and zoo birds in China.</title>
        <authorList>
            <person name="Lu J."/>
            <person name="Shan T."/>
            <person name="Yang S."/>
            <person name="Zhang W."/>
        </authorList>
    </citation>
    <scope>NUCLEOTIDE SEQUENCE</scope>
    <source>
        <strain evidence="1">Bpk205shi03</strain>
    </source>
</reference>
<name>A0A6M9Z7A6_9VIRU</name>
<dbReference type="EMBL" id="MT138160">
    <property type="protein sequence ID" value="QKN88964.1"/>
    <property type="molecule type" value="Genomic_RNA"/>
</dbReference>
<sequence>MFMLRSVYYTYNAWPNRSSPFIFGSPFVYDEGKGFRGSTQDEDKELSDAFWAHCQSLSSTMIAFPGQLLRNYFGSYLLSSSGEPPIVDVHQLIVPAVKVNNSPFLKKVREGKIVVADYTSEIKITVRAEAPWSQKSASHYDYFGNIPLSAFLPSVPSPDGSNGSFTTFRGRIYKNGLMQIAYRRVTEESGSFFGNYAAEGHCNKILARLSSLEKNPGMVTTTLAAANRGQFDFLSNLAELPETIESIYRGIAAVLEMYRDAKRGEVRLYNKLSRKLLKTESHAQQRREIANTANAVAAIWLSYRLAIEPTVGMVYDAATILRDGYKAYFRYRELERSAVSVAYSSEQCDISIVERVCIKRSYDLFASALGFPPIGAAWELVPLSFVLDRFINIGDWLTAHLSPNLSVEEGATYSWSNESSTVVGTTDDGIKYTVDVSFYKRHVINPSHFCGIVLPESRSWKQDLDHLALFWTMIVDKHLNPKRMK</sequence>
<evidence type="ECO:0000313" key="1">
    <source>
        <dbReference type="EMBL" id="QKN88964.1"/>
    </source>
</evidence>
<organism evidence="1">
    <name type="scientific">Picornavirales sp</name>
    <dbReference type="NCBI Taxonomy" id="1955153"/>
    <lineage>
        <taxon>Viruses</taxon>
        <taxon>Riboviria</taxon>
        <taxon>Orthornavirae</taxon>
        <taxon>Pisuviricota</taxon>
        <taxon>Pisoniviricetes</taxon>
        <taxon>Picornavirales</taxon>
    </lineage>
</organism>
<evidence type="ECO:0008006" key="2">
    <source>
        <dbReference type="Google" id="ProtNLM"/>
    </source>
</evidence>